<feature type="chain" id="PRO_5037458593" evidence="1">
    <location>
        <begin position="21"/>
        <end position="138"/>
    </location>
</feature>
<evidence type="ECO:0000256" key="1">
    <source>
        <dbReference type="SAM" id="SignalP"/>
    </source>
</evidence>
<proteinExistence type="predicted"/>
<dbReference type="Proteomes" id="UP000887572">
    <property type="component" value="Unplaced"/>
</dbReference>
<protein>
    <submittedName>
        <fullName evidence="3">Uncharacterized protein</fullName>
    </submittedName>
</protein>
<organism evidence="2 3">
    <name type="scientific">Globodera rostochiensis</name>
    <name type="common">Golden nematode worm</name>
    <name type="synonym">Heterodera rostochiensis</name>
    <dbReference type="NCBI Taxonomy" id="31243"/>
    <lineage>
        <taxon>Eukaryota</taxon>
        <taxon>Metazoa</taxon>
        <taxon>Ecdysozoa</taxon>
        <taxon>Nematoda</taxon>
        <taxon>Chromadorea</taxon>
        <taxon>Rhabditida</taxon>
        <taxon>Tylenchina</taxon>
        <taxon>Tylenchomorpha</taxon>
        <taxon>Tylenchoidea</taxon>
        <taxon>Heteroderidae</taxon>
        <taxon>Heteroderinae</taxon>
        <taxon>Globodera</taxon>
    </lineage>
</organism>
<reference evidence="3" key="1">
    <citation type="submission" date="2022-11" db="UniProtKB">
        <authorList>
            <consortium name="WormBaseParasite"/>
        </authorList>
    </citation>
    <scope>IDENTIFICATION</scope>
</reference>
<name>A0A914HKP1_GLORO</name>
<sequence>MPHNKLLFFIFFITLQQNFTNITAKLLTKVQLEKVLSRDDLLDSSKLVDQLRLIEEAHLKAAQKFRQVREMIQKYRQDGICDYCELIHKKTVKVSENFSELFLGFAIMCARINDVKEREYCIGHVNFLKQQVSSFLRF</sequence>
<dbReference type="AlphaFoldDB" id="A0A914HKP1"/>
<keyword evidence="1" id="KW-0732">Signal</keyword>
<evidence type="ECO:0000313" key="3">
    <source>
        <dbReference type="WBParaSite" id="Gr19_v10_g2360.t1"/>
    </source>
</evidence>
<feature type="signal peptide" evidence="1">
    <location>
        <begin position="1"/>
        <end position="20"/>
    </location>
</feature>
<accession>A0A914HKP1</accession>
<keyword evidence="2" id="KW-1185">Reference proteome</keyword>
<evidence type="ECO:0000313" key="2">
    <source>
        <dbReference type="Proteomes" id="UP000887572"/>
    </source>
</evidence>
<dbReference type="WBParaSite" id="Gr19_v10_g2360.t1">
    <property type="protein sequence ID" value="Gr19_v10_g2360.t1"/>
    <property type="gene ID" value="Gr19_v10_g2360"/>
</dbReference>